<organism evidence="2 3">
    <name type="scientific">Chlamydomonas eustigma</name>
    <dbReference type="NCBI Taxonomy" id="1157962"/>
    <lineage>
        <taxon>Eukaryota</taxon>
        <taxon>Viridiplantae</taxon>
        <taxon>Chlorophyta</taxon>
        <taxon>core chlorophytes</taxon>
        <taxon>Chlorophyceae</taxon>
        <taxon>CS clade</taxon>
        <taxon>Chlamydomonadales</taxon>
        <taxon>Chlamydomonadaceae</taxon>
        <taxon>Chlamydomonas</taxon>
    </lineage>
</organism>
<keyword evidence="1" id="KW-0472">Membrane</keyword>
<evidence type="ECO:0000313" key="2">
    <source>
        <dbReference type="EMBL" id="GAX85654.1"/>
    </source>
</evidence>
<protein>
    <submittedName>
        <fullName evidence="2">Uncharacterized protein</fullName>
    </submittedName>
</protein>
<feature type="transmembrane region" description="Helical" evidence="1">
    <location>
        <begin position="200"/>
        <end position="224"/>
    </location>
</feature>
<evidence type="ECO:0000313" key="3">
    <source>
        <dbReference type="Proteomes" id="UP000232323"/>
    </source>
</evidence>
<feature type="transmembrane region" description="Helical" evidence="1">
    <location>
        <begin position="61"/>
        <end position="81"/>
    </location>
</feature>
<proteinExistence type="predicted"/>
<sequence length="251" mass="27671">MSAPEVSVAVAESAETAAAPQVVSSKQQVTYHVYQHVSAPNGNRNISVPLPKLSILRGTRYLLLALLWCTWVLYLAGAATLQSACNQQLGEFFTFFGYVNPATNVNIFGTGTSEIFKVDASTNDCAYYYALTWWGVWLQFSAVLAATVLLIWHPSTVYTTTVMYFFIMSAVLMFGLANQYNLFLYYMNYKLQQPAASSNYINGASVILAGIVGSLILNFFYIIWNSMIEAEVLVEEAAAEAVVEDANHVKA</sequence>
<keyword evidence="3" id="KW-1185">Reference proteome</keyword>
<feature type="transmembrane region" description="Helical" evidence="1">
    <location>
        <begin position="126"/>
        <end position="150"/>
    </location>
</feature>
<keyword evidence="1" id="KW-1133">Transmembrane helix</keyword>
<accession>A0A250XRH0</accession>
<evidence type="ECO:0000256" key="1">
    <source>
        <dbReference type="SAM" id="Phobius"/>
    </source>
</evidence>
<name>A0A250XRH0_9CHLO</name>
<dbReference type="Proteomes" id="UP000232323">
    <property type="component" value="Unassembled WGS sequence"/>
</dbReference>
<gene>
    <name evidence="2" type="ORF">CEUSTIGMA_g13069.t1</name>
</gene>
<feature type="transmembrane region" description="Helical" evidence="1">
    <location>
        <begin position="162"/>
        <end position="180"/>
    </location>
</feature>
<comment type="caution">
    <text evidence="2">The sequence shown here is derived from an EMBL/GenBank/DDBJ whole genome shotgun (WGS) entry which is preliminary data.</text>
</comment>
<keyword evidence="1" id="KW-0812">Transmembrane</keyword>
<dbReference type="AlphaFoldDB" id="A0A250XRH0"/>
<reference evidence="2 3" key="1">
    <citation type="submission" date="2017-08" db="EMBL/GenBank/DDBJ databases">
        <title>Acidophilic green algal genome provides insights into adaptation to an acidic environment.</title>
        <authorList>
            <person name="Hirooka S."/>
            <person name="Hirose Y."/>
            <person name="Kanesaki Y."/>
            <person name="Higuchi S."/>
            <person name="Fujiwara T."/>
            <person name="Onuma R."/>
            <person name="Era A."/>
            <person name="Ohbayashi R."/>
            <person name="Uzuka A."/>
            <person name="Nozaki H."/>
            <person name="Yoshikawa H."/>
            <person name="Miyagishima S.Y."/>
        </authorList>
    </citation>
    <scope>NUCLEOTIDE SEQUENCE [LARGE SCALE GENOMIC DNA]</scope>
    <source>
        <strain evidence="2 3">NIES-2499</strain>
    </source>
</reference>
<dbReference type="EMBL" id="BEGY01000183">
    <property type="protein sequence ID" value="GAX85654.1"/>
    <property type="molecule type" value="Genomic_DNA"/>
</dbReference>